<comment type="caution">
    <text evidence="5">The sequence shown here is derived from an EMBL/GenBank/DDBJ whole genome shotgun (WGS) entry which is preliminary data.</text>
</comment>
<dbReference type="Gene3D" id="1.10.540.10">
    <property type="entry name" value="Acyl-CoA dehydrogenase/oxidase, N-terminal domain"/>
    <property type="match status" value="1"/>
</dbReference>
<dbReference type="SUPFAM" id="SSF56645">
    <property type="entry name" value="Acyl-CoA dehydrogenase NM domain-like"/>
    <property type="match status" value="1"/>
</dbReference>
<gene>
    <name evidence="5" type="ORF">J2W36_004222</name>
</gene>
<evidence type="ECO:0000313" key="5">
    <source>
        <dbReference type="EMBL" id="MDP9901950.1"/>
    </source>
</evidence>
<accession>A0ABT9SC88</accession>
<feature type="domain" description="Acyl-CoA dehydrogenase C-terminal" evidence="4">
    <location>
        <begin position="263"/>
        <end position="395"/>
    </location>
</feature>
<proteinExistence type="inferred from homology"/>
<dbReference type="PANTHER" id="PTHR48083">
    <property type="entry name" value="MEDIUM-CHAIN SPECIFIC ACYL-COA DEHYDROGENASE, MITOCHONDRIAL-RELATED"/>
    <property type="match status" value="1"/>
</dbReference>
<dbReference type="Gene3D" id="2.40.110.10">
    <property type="entry name" value="Butyryl-CoA Dehydrogenase, subunit A, domain 2"/>
    <property type="match status" value="1"/>
</dbReference>
<dbReference type="EC" id="1.14.14.12" evidence="5"/>
<dbReference type="GO" id="GO:0036383">
    <property type="term" value="F:3-hydroxy-9,10-secoandrosta-1,3,5(10)-triene-9,17-dione monooxygenase activity"/>
    <property type="evidence" value="ECO:0007669"/>
    <property type="project" value="UniProtKB-EC"/>
</dbReference>
<dbReference type="Proteomes" id="UP001226867">
    <property type="component" value="Unassembled WGS sequence"/>
</dbReference>
<dbReference type="InterPro" id="IPR013786">
    <property type="entry name" value="AcylCoA_DH/ox_N"/>
</dbReference>
<dbReference type="InterPro" id="IPR046373">
    <property type="entry name" value="Acyl-CoA_Oxase/DH_mid-dom_sf"/>
</dbReference>
<name>A0ABT9SC88_9BURK</name>
<dbReference type="PIRSF" id="PIRSF016578">
    <property type="entry name" value="HsaA"/>
    <property type="match status" value="1"/>
</dbReference>
<dbReference type="SUPFAM" id="SSF47203">
    <property type="entry name" value="Acyl-CoA dehydrogenase C-terminal domain-like"/>
    <property type="match status" value="1"/>
</dbReference>
<dbReference type="InterPro" id="IPR013107">
    <property type="entry name" value="Acyl-CoA_DH_C"/>
</dbReference>
<protein>
    <submittedName>
        <fullName evidence="5">3-hydroxy-9,10-secoandrosta-1,3,5(10)-triene-9, 17-dione monooxygenase</fullName>
        <ecNumber evidence="5">1.14.14.12</ecNumber>
    </submittedName>
</protein>
<dbReference type="InterPro" id="IPR050741">
    <property type="entry name" value="Acyl-CoA_dehydrogenase"/>
</dbReference>
<evidence type="ECO:0000259" key="4">
    <source>
        <dbReference type="Pfam" id="PF08028"/>
    </source>
</evidence>
<evidence type="ECO:0000259" key="3">
    <source>
        <dbReference type="Pfam" id="PF02771"/>
    </source>
</evidence>
<dbReference type="PANTHER" id="PTHR48083:SF19">
    <property type="entry name" value="FLAVIN-DEPENDENT MONOOXYGENASE, OXYGENASE SUBUNIT HSAA"/>
    <property type="match status" value="1"/>
</dbReference>
<comment type="similarity">
    <text evidence="2">Belongs to the HpaH/HsaA monooxygenase family.</text>
</comment>
<reference evidence="5 6" key="1">
    <citation type="submission" date="2023-07" db="EMBL/GenBank/DDBJ databases">
        <title>Sorghum-associated microbial communities from plants grown in Nebraska, USA.</title>
        <authorList>
            <person name="Schachtman D."/>
        </authorList>
    </citation>
    <scope>NUCLEOTIDE SEQUENCE [LARGE SCALE GENOMIC DNA]</scope>
    <source>
        <strain evidence="5 6">DS1607</strain>
    </source>
</reference>
<dbReference type="Gene3D" id="1.20.140.10">
    <property type="entry name" value="Butyryl-CoA Dehydrogenase, subunit A, domain 3"/>
    <property type="match status" value="1"/>
</dbReference>
<evidence type="ECO:0000256" key="2">
    <source>
        <dbReference type="ARBA" id="ARBA00049661"/>
    </source>
</evidence>
<dbReference type="InterPro" id="IPR036250">
    <property type="entry name" value="AcylCo_DH-like_C"/>
</dbReference>
<dbReference type="Pfam" id="PF08028">
    <property type="entry name" value="Acyl-CoA_dh_2"/>
    <property type="match status" value="1"/>
</dbReference>
<dbReference type="InterPro" id="IPR009100">
    <property type="entry name" value="AcylCoA_DH/oxidase_NM_dom_sf"/>
</dbReference>
<evidence type="ECO:0000313" key="6">
    <source>
        <dbReference type="Proteomes" id="UP001226867"/>
    </source>
</evidence>
<dbReference type="EMBL" id="JAUSRO010000015">
    <property type="protein sequence ID" value="MDP9901950.1"/>
    <property type="molecule type" value="Genomic_DNA"/>
</dbReference>
<keyword evidence="5" id="KW-0503">Monooxygenase</keyword>
<organism evidence="5 6">
    <name type="scientific">Variovorax ginsengisoli</name>
    <dbReference type="NCBI Taxonomy" id="363844"/>
    <lineage>
        <taxon>Bacteria</taxon>
        <taxon>Pseudomonadati</taxon>
        <taxon>Pseudomonadota</taxon>
        <taxon>Betaproteobacteria</taxon>
        <taxon>Burkholderiales</taxon>
        <taxon>Comamonadaceae</taxon>
        <taxon>Variovorax</taxon>
    </lineage>
</organism>
<dbReference type="InterPro" id="IPR037069">
    <property type="entry name" value="AcylCoA_DH/ox_N_sf"/>
</dbReference>
<feature type="domain" description="Acyl-CoA dehydrogenase/oxidase N-terminal" evidence="3">
    <location>
        <begin position="42"/>
        <end position="119"/>
    </location>
</feature>
<evidence type="ECO:0000256" key="1">
    <source>
        <dbReference type="ARBA" id="ARBA00023002"/>
    </source>
</evidence>
<dbReference type="Pfam" id="PF02771">
    <property type="entry name" value="Acyl-CoA_dh_N"/>
    <property type="match status" value="1"/>
</dbReference>
<keyword evidence="1 5" id="KW-0560">Oxidoreductase</keyword>
<sequence>MMINAEQASGRQRLQAASAVAGVIPIPEAHLTPQEMIRRATAMRQTLRDRQAATEAAGRILAETNDEFVKAGFYRVVQPRRFGGYEFDLPTYVNVMSEVSRGCPSSGWVLALTSGHPIILADHPEQAQIEAYGSDGEYRCPSLGAPVPLQRAPGGYVVSGFWDYASGCDVATHVMVSGLIPQESGAPKPVLMLVDRKDYTIIDNWKMLGMQGTGSRRVAIENLFVPEHRVAPIAMWVGSDGVKVHPNPMYNGRKAGFFMIEGGAVLMGSARGMLDLYDELLRNKPMRFAPKTKLMEHHEFQHYFGVAQALLDNADAALLRAAQDYMAACTAQTERGVDFSEEEDRRIFLMVQQATRLAFEAVDRIFTTAGTQTGQSASMLGRYYRDISVQRTHFTQQMDRTAVNFARLHFGFAPLSPF</sequence>
<keyword evidence="6" id="KW-1185">Reference proteome</keyword>